<dbReference type="Proteomes" id="UP001056120">
    <property type="component" value="Linkage Group LG29"/>
</dbReference>
<protein>
    <submittedName>
        <fullName evidence="1">Uncharacterized protein</fullName>
    </submittedName>
</protein>
<reference evidence="1 2" key="2">
    <citation type="journal article" date="2022" name="Mol. Ecol. Resour.">
        <title>The genomes of chicory, endive, great burdock and yacon provide insights into Asteraceae paleo-polyploidization history and plant inulin production.</title>
        <authorList>
            <person name="Fan W."/>
            <person name="Wang S."/>
            <person name="Wang H."/>
            <person name="Wang A."/>
            <person name="Jiang F."/>
            <person name="Liu H."/>
            <person name="Zhao H."/>
            <person name="Xu D."/>
            <person name="Zhang Y."/>
        </authorList>
    </citation>
    <scope>NUCLEOTIDE SEQUENCE [LARGE SCALE GENOMIC DNA]</scope>
    <source>
        <strain evidence="2">cv. Yunnan</strain>
        <tissue evidence="1">Leaves</tissue>
    </source>
</reference>
<dbReference type="EMBL" id="CM042046">
    <property type="protein sequence ID" value="KAI3675705.1"/>
    <property type="molecule type" value="Genomic_DNA"/>
</dbReference>
<reference evidence="2" key="1">
    <citation type="journal article" date="2022" name="Mol. Ecol. Resour.">
        <title>The genomes of chicory, endive, great burdock and yacon provide insights into Asteraceae palaeo-polyploidization history and plant inulin production.</title>
        <authorList>
            <person name="Fan W."/>
            <person name="Wang S."/>
            <person name="Wang H."/>
            <person name="Wang A."/>
            <person name="Jiang F."/>
            <person name="Liu H."/>
            <person name="Zhao H."/>
            <person name="Xu D."/>
            <person name="Zhang Y."/>
        </authorList>
    </citation>
    <scope>NUCLEOTIDE SEQUENCE [LARGE SCALE GENOMIC DNA]</scope>
    <source>
        <strain evidence="2">cv. Yunnan</strain>
    </source>
</reference>
<evidence type="ECO:0000313" key="1">
    <source>
        <dbReference type="EMBL" id="KAI3675705.1"/>
    </source>
</evidence>
<name>A0ACB8XW60_9ASTR</name>
<organism evidence="1 2">
    <name type="scientific">Smallanthus sonchifolius</name>
    <dbReference type="NCBI Taxonomy" id="185202"/>
    <lineage>
        <taxon>Eukaryota</taxon>
        <taxon>Viridiplantae</taxon>
        <taxon>Streptophyta</taxon>
        <taxon>Embryophyta</taxon>
        <taxon>Tracheophyta</taxon>
        <taxon>Spermatophyta</taxon>
        <taxon>Magnoliopsida</taxon>
        <taxon>eudicotyledons</taxon>
        <taxon>Gunneridae</taxon>
        <taxon>Pentapetalae</taxon>
        <taxon>asterids</taxon>
        <taxon>campanulids</taxon>
        <taxon>Asterales</taxon>
        <taxon>Asteraceae</taxon>
        <taxon>Asteroideae</taxon>
        <taxon>Heliantheae alliance</taxon>
        <taxon>Millerieae</taxon>
        <taxon>Smallanthus</taxon>
    </lineage>
</organism>
<evidence type="ECO:0000313" key="2">
    <source>
        <dbReference type="Proteomes" id="UP001056120"/>
    </source>
</evidence>
<gene>
    <name evidence="1" type="ORF">L1987_85297</name>
</gene>
<accession>A0ACB8XW60</accession>
<comment type="caution">
    <text evidence="1">The sequence shown here is derived from an EMBL/GenBank/DDBJ whole genome shotgun (WGS) entry which is preliminary data.</text>
</comment>
<sequence length="216" mass="23400">MSLLFLFCFSRVSFYSIRLPDIQSNSSLFRFQSNQIAVCYCTKHNDGKKTMSSFATAEVCDAHASHLANGDLRALAPVFKIYGQCRAFSGPVVTLKVFEDNVLVRDHLETKGEGRVLVIDGGGSMRCALVGGNLGQLAQNNGWVGIVVNGCIRDVDEINGCDIGVRALASHPQKSNKRGIGEKNVPVHIGGTLIHDGEWLYADSDGILVSKNELSL</sequence>
<proteinExistence type="predicted"/>
<keyword evidence="2" id="KW-1185">Reference proteome</keyword>